<reference evidence="1" key="1">
    <citation type="submission" date="2024-02" db="EMBL/GenBank/DDBJ databases">
        <title>Metagenome Assembled Genome of Zalaria obscura JY119.</title>
        <authorList>
            <person name="Vighnesh L."/>
            <person name="Jagadeeshwari U."/>
            <person name="Venkata Ramana C."/>
            <person name="Sasikala C."/>
        </authorList>
    </citation>
    <scope>NUCLEOTIDE SEQUENCE</scope>
    <source>
        <strain evidence="1">JY119</strain>
    </source>
</reference>
<keyword evidence="2" id="KW-1185">Reference proteome</keyword>
<evidence type="ECO:0000313" key="1">
    <source>
        <dbReference type="EMBL" id="KAK8205632.1"/>
    </source>
</evidence>
<gene>
    <name evidence="1" type="ORF">M8818_004808</name>
</gene>
<dbReference type="Proteomes" id="UP001320706">
    <property type="component" value="Unassembled WGS sequence"/>
</dbReference>
<accession>A0ACC3SB44</accession>
<organism evidence="1 2">
    <name type="scientific">Zalaria obscura</name>
    <dbReference type="NCBI Taxonomy" id="2024903"/>
    <lineage>
        <taxon>Eukaryota</taxon>
        <taxon>Fungi</taxon>
        <taxon>Dikarya</taxon>
        <taxon>Ascomycota</taxon>
        <taxon>Pezizomycotina</taxon>
        <taxon>Dothideomycetes</taxon>
        <taxon>Dothideomycetidae</taxon>
        <taxon>Dothideales</taxon>
        <taxon>Zalariaceae</taxon>
        <taxon>Zalaria</taxon>
    </lineage>
</organism>
<sequence length="141" mass="16493">MLRHKAQPTQEDFPHSAEVVPERPRRKWQSYIWDTFDKSPEERRFLFKLDAALLTFASLGYFIKYLDQQNCWILWLPASMFNKNINNAFVSGMKEDLGLNGNQLNYMQTAWTVGYVIGELPSNIVLTRIRPSIWIPSVEVP</sequence>
<comment type="caution">
    <text evidence="1">The sequence shown here is derived from an EMBL/GenBank/DDBJ whole genome shotgun (WGS) entry which is preliminary data.</text>
</comment>
<proteinExistence type="predicted"/>
<dbReference type="EMBL" id="JAMKPW020000023">
    <property type="protein sequence ID" value="KAK8205632.1"/>
    <property type="molecule type" value="Genomic_DNA"/>
</dbReference>
<name>A0ACC3SB44_9PEZI</name>
<evidence type="ECO:0000313" key="2">
    <source>
        <dbReference type="Proteomes" id="UP001320706"/>
    </source>
</evidence>
<protein>
    <submittedName>
        <fullName evidence="1">Uncharacterized protein</fullName>
    </submittedName>
</protein>